<dbReference type="GO" id="GO:0004843">
    <property type="term" value="F:cysteine-type deubiquitinase activity"/>
    <property type="evidence" value="ECO:0007669"/>
    <property type="project" value="TreeGrafter"/>
</dbReference>
<dbReference type="InterPro" id="IPR003903">
    <property type="entry name" value="UIM_dom"/>
</dbReference>
<feature type="region of interest" description="Disordered" evidence="2">
    <location>
        <begin position="834"/>
        <end position="856"/>
    </location>
</feature>
<dbReference type="EMBL" id="BRXU01000024">
    <property type="protein sequence ID" value="GLC58800.1"/>
    <property type="molecule type" value="Genomic_DNA"/>
</dbReference>
<feature type="region of interest" description="Disordered" evidence="2">
    <location>
        <begin position="1540"/>
        <end position="1575"/>
    </location>
</feature>
<feature type="region of interest" description="Disordered" evidence="2">
    <location>
        <begin position="1380"/>
        <end position="1421"/>
    </location>
</feature>
<feature type="region of interest" description="Disordered" evidence="2">
    <location>
        <begin position="1117"/>
        <end position="1169"/>
    </location>
</feature>
<feature type="region of interest" description="Disordered" evidence="2">
    <location>
        <begin position="955"/>
        <end position="1055"/>
    </location>
</feature>
<comment type="caution">
    <text evidence="4">The sequence shown here is derived from an EMBL/GenBank/DDBJ whole genome shotgun (WGS) entry which is preliminary data.</text>
</comment>
<feature type="compositionally biased region" description="Low complexity" evidence="2">
    <location>
        <begin position="993"/>
        <end position="1006"/>
    </location>
</feature>
<dbReference type="InterPro" id="IPR019400">
    <property type="entry name" value="Peptidase_C65_otubain"/>
</dbReference>
<dbReference type="PANTHER" id="PTHR12931">
    <property type="entry name" value="UBIQUITIN THIOLESTERASE PROTEIN OTUB"/>
    <property type="match status" value="1"/>
</dbReference>
<dbReference type="SUPFAM" id="SSF54001">
    <property type="entry name" value="Cysteine proteinases"/>
    <property type="match status" value="2"/>
</dbReference>
<feature type="compositionally biased region" description="Low complexity" evidence="2">
    <location>
        <begin position="1137"/>
        <end position="1169"/>
    </location>
</feature>
<feature type="region of interest" description="Disordered" evidence="2">
    <location>
        <begin position="1219"/>
        <end position="1248"/>
    </location>
</feature>
<feature type="region of interest" description="Disordered" evidence="2">
    <location>
        <begin position="698"/>
        <end position="724"/>
    </location>
</feature>
<evidence type="ECO:0000256" key="2">
    <source>
        <dbReference type="SAM" id="MobiDB-lite"/>
    </source>
</evidence>
<sequence length="1742" mass="175861">MAKRSCTLGCSGAHVLLDVLRQQIQELLVVRDDTMPERTCVQVGSECTPLCQADVLAAVAHVHLGALYERLATLVELRGRSRSRLSPNTHWLVRELLTDSSAALNACTALMRLLDDTGFREGSRELDRETRDEVDVLSSLLDRTVAKYGATPLLLMAVLVEGGLSGIVAAMLQGRDIGELSRRGSLFHQVLLLIRNASRLPDVAMLLASPTRHHGHQLSVLGLLAALATSARVVLSWEQPGGGRAAAAQRTDSAATAEVTERQRKMALKAVETHGLLQAAVEAANSRAGAGAGAALAENRPARIGQELRGEQGRGTAAAASGMSTGHHQPTGSVSRSGLGGGSIGYGGGGSRHTSLASHEGRYAQQHQHWTSATGDQYGFDGGGGGGAYGRAPASAASAYTLYQNDGSSGGPPLGEDLHGILTSGPGNAGGGAAAASGATLPAAAQYGLDSLSFQRELQQALLAVGGGDAGGPYVSSQYDPMVASPTLSYPWRTQQATESAAAAMLAAQEPLYPQQQQQLTQQQQQQAQQQQAYTLYEAAPLVDAHSDMAPADGGASQLLRSHHHNHHQQQQQLQQQRGYSVPSTPQRPSMTTAATAAQLAQPVAQQLLHQQALLQQEREQQQQLQAILERLQQLPIGGAAPAAAPSAAAPYPSDRQAFGRHLGGYSVGDTAGVPPAATYPVGGDGAGPLLGDMGAQSAAAASRARSTARQRMPSADSASSGSLGLGGGGFGGGGTIFADGASWTGRQQQAWADASPWQQQQGAQPSQQQTRQQQQSLLQQAPVRAVSSVGGPPIRDPWQYDEAAAGAVSSRSAAAAQPGSLSPRVRPLVTEGTAPAAAHPAWSPSGGGGGGGRVATAWSAVPAEAAWAQQRQQQQVVVSRTAAPAVAPSGGSRPASRSRGATHGSSRSHTRGASTHSPGAGDSSSSSGGSSSGVERRSSRGGWTLRALAADSGLIPGLSRSPREHLQQQEQEHHRHVHHSQRHHQQDPPSRRQPSAPRMAAQQAPAPAPPAAPTGSLLDRHRAVERRSAAGDPRVGAAPAAFGGTAAEAGGGDAWTAEASTSLQLLQRYGIAHQPAPSPRAAAPPSSTGPLAAATTAGGVGTAGCEAPYYTSSTAPYAPAAAPGSRSPKCASAVASGTSPDRPGSGSSGPTAARPAIDAATAPATAAAAGTAPIAASGAGGVTPVSPSGSSLRHQRSGLEAATAEAVAARQWDLLRGISGGGGGGDSSSGGGGAGGQPPAQRYSSPYRGVVDGRCAAAAAQAAYQPAPQPAARSPSSSSAVPSGVRPAGGGGGGSSAATARPMDANGGGSAAAEAHGRRRMAAARRYDSSSDGGEYDGDLQYALRMSRLEAEAAEAEAEAMRLSTAAAAAAAAANAAAGAGAGAGAGPPSSPPAGARATHGSPSGTGGDRRAPAPAPARVAPSLLPSGAIDEGGGGGTLVGAPVPMAALHQRYAVLNPLLSAKLVSLEDDFPRTRRVAGDGNCFYRAALFALLEHVMAAPDEGLCEQLETVVQSFLRRLEAMQQLLEATPAAAAAAAAGARSRAATPERARGGSGGGGGGAPGSPGGAGAGGDPAAVRGGKRLLRLLRTAWFKAADAPEPSDVSSLERLFNHSAHSGEVIRFARRLTAAELQSDEAFYGPFIPGCGGDYGGMSLAQICGKHVLPMGVEVEQLQIIALCRALGATVAVLDVAGSQVGAIKHGPEGHSGPPVAWVAHLPGHYDVVYPAKPLDVAPGGGLVPAE</sequence>
<feature type="region of interest" description="Disordered" evidence="2">
    <location>
        <begin position="746"/>
        <end position="799"/>
    </location>
</feature>
<keyword evidence="1" id="KW-0175">Coiled coil</keyword>
<evidence type="ECO:0000256" key="1">
    <source>
        <dbReference type="SAM" id="Coils"/>
    </source>
</evidence>
<evidence type="ECO:0000259" key="3">
    <source>
        <dbReference type="PROSITE" id="PS50802"/>
    </source>
</evidence>
<feature type="compositionally biased region" description="Low complexity" evidence="2">
    <location>
        <begin position="915"/>
        <end position="934"/>
    </location>
</feature>
<evidence type="ECO:0000313" key="5">
    <source>
        <dbReference type="Proteomes" id="UP001165080"/>
    </source>
</evidence>
<feature type="compositionally biased region" description="Low complexity" evidence="2">
    <location>
        <begin position="759"/>
        <end position="783"/>
    </location>
</feature>
<gene>
    <name evidence="4" type="primary">PLEST006871</name>
    <name evidence="4" type="ORF">PLESTB_001402400</name>
</gene>
<dbReference type="Pfam" id="PF10275">
    <property type="entry name" value="Peptidase_C65"/>
    <property type="match status" value="2"/>
</dbReference>
<feature type="compositionally biased region" description="Gly residues" evidence="2">
    <location>
        <begin position="1219"/>
        <end position="1237"/>
    </location>
</feature>
<dbReference type="GO" id="GO:0005634">
    <property type="term" value="C:nucleus"/>
    <property type="evidence" value="ECO:0007669"/>
    <property type="project" value="TreeGrafter"/>
</dbReference>
<evidence type="ECO:0000313" key="4">
    <source>
        <dbReference type="EMBL" id="GLC58800.1"/>
    </source>
</evidence>
<accession>A0A9W6F7M3</accession>
<dbReference type="PROSITE" id="PS50330">
    <property type="entry name" value="UIM"/>
    <property type="match status" value="1"/>
</dbReference>
<keyword evidence="5" id="KW-1185">Reference proteome</keyword>
<dbReference type="InterPro" id="IPR038765">
    <property type="entry name" value="Papain-like_cys_pep_sf"/>
</dbReference>
<feature type="compositionally biased region" description="Gly residues" evidence="2">
    <location>
        <begin position="1553"/>
        <end position="1573"/>
    </location>
</feature>
<feature type="compositionally biased region" description="Polar residues" evidence="2">
    <location>
        <begin position="582"/>
        <end position="593"/>
    </location>
</feature>
<feature type="compositionally biased region" description="Basic and acidic residues" evidence="2">
    <location>
        <begin position="1019"/>
        <end position="1030"/>
    </location>
</feature>
<dbReference type="Proteomes" id="UP001165080">
    <property type="component" value="Unassembled WGS sequence"/>
</dbReference>
<feature type="coiled-coil region" evidence="1">
    <location>
        <begin position="605"/>
        <end position="635"/>
    </location>
</feature>
<name>A0A9W6F7M3_9CHLO</name>
<dbReference type="PROSITE" id="PS50802">
    <property type="entry name" value="OTU"/>
    <property type="match status" value="1"/>
</dbReference>
<feature type="compositionally biased region" description="Low complexity" evidence="2">
    <location>
        <begin position="834"/>
        <end position="845"/>
    </location>
</feature>
<feature type="region of interest" description="Disordered" evidence="2">
    <location>
        <begin position="407"/>
        <end position="436"/>
    </location>
</feature>
<feature type="compositionally biased region" description="Low complexity" evidence="2">
    <location>
        <begin position="1080"/>
        <end position="1099"/>
    </location>
</feature>
<feature type="compositionally biased region" description="Low complexity" evidence="2">
    <location>
        <begin position="314"/>
        <end position="337"/>
    </location>
</feature>
<feature type="compositionally biased region" description="Basic and acidic residues" evidence="2">
    <location>
        <begin position="962"/>
        <end position="974"/>
    </location>
</feature>
<dbReference type="PANTHER" id="PTHR12931:SF15">
    <property type="entry name" value="UBIQUITIN THIOESTERASE OTUBAIN-LIKE"/>
    <property type="match status" value="1"/>
</dbReference>
<feature type="region of interest" description="Disordered" evidence="2">
    <location>
        <begin position="1267"/>
        <end position="1318"/>
    </location>
</feature>
<protein>
    <recommendedName>
        <fullName evidence="3">OTU domain-containing protein</fullName>
    </recommendedName>
</protein>
<feature type="compositionally biased region" description="Low complexity" evidence="2">
    <location>
        <begin position="1037"/>
        <end position="1055"/>
    </location>
</feature>
<dbReference type="GO" id="GO:0071108">
    <property type="term" value="P:protein K48-linked deubiquitination"/>
    <property type="evidence" value="ECO:0007669"/>
    <property type="project" value="TreeGrafter"/>
</dbReference>
<feature type="compositionally biased region" description="Basic residues" evidence="2">
    <location>
        <begin position="975"/>
        <end position="984"/>
    </location>
</feature>
<dbReference type="InterPro" id="IPR042467">
    <property type="entry name" value="Peptidase_C65_otubain_sub2"/>
</dbReference>
<feature type="domain" description="OTU" evidence="3">
    <location>
        <begin position="1473"/>
        <end position="1727"/>
    </location>
</feature>
<feature type="compositionally biased region" description="Low complexity" evidence="2">
    <location>
        <begin position="1267"/>
        <end position="1287"/>
    </location>
</feature>
<organism evidence="4 5">
    <name type="scientific">Pleodorina starrii</name>
    <dbReference type="NCBI Taxonomy" id="330485"/>
    <lineage>
        <taxon>Eukaryota</taxon>
        <taxon>Viridiplantae</taxon>
        <taxon>Chlorophyta</taxon>
        <taxon>core chlorophytes</taxon>
        <taxon>Chlorophyceae</taxon>
        <taxon>CS clade</taxon>
        <taxon>Chlamydomonadales</taxon>
        <taxon>Volvocaceae</taxon>
        <taxon>Pleodorina</taxon>
    </lineage>
</organism>
<feature type="compositionally biased region" description="Low complexity" evidence="2">
    <location>
        <begin position="877"/>
        <end position="902"/>
    </location>
</feature>
<dbReference type="GO" id="GO:0043130">
    <property type="term" value="F:ubiquitin binding"/>
    <property type="evidence" value="ECO:0007669"/>
    <property type="project" value="TreeGrafter"/>
</dbReference>
<reference evidence="4 5" key="1">
    <citation type="journal article" date="2023" name="Commun. Biol.">
        <title>Reorganization of the ancestral sex-determining regions during the evolution of trioecy in Pleodorina starrii.</title>
        <authorList>
            <person name="Takahashi K."/>
            <person name="Suzuki S."/>
            <person name="Kawai-Toyooka H."/>
            <person name="Yamamoto K."/>
            <person name="Hamaji T."/>
            <person name="Ootsuki R."/>
            <person name="Yamaguchi H."/>
            <person name="Kawachi M."/>
            <person name="Higashiyama T."/>
            <person name="Nozaki H."/>
        </authorList>
    </citation>
    <scope>NUCLEOTIDE SEQUENCE [LARGE SCALE GENOMIC DNA]</scope>
    <source>
        <strain evidence="4 5">NIES-4479</strain>
    </source>
</reference>
<feature type="region of interest" description="Disordered" evidence="2">
    <location>
        <begin position="307"/>
        <end position="363"/>
    </location>
</feature>
<feature type="compositionally biased region" description="Low complexity" evidence="2">
    <location>
        <begin position="698"/>
        <end position="723"/>
    </location>
</feature>
<dbReference type="InterPro" id="IPR003323">
    <property type="entry name" value="OTU_dom"/>
</dbReference>
<feature type="compositionally biased region" description="Low complexity" evidence="2">
    <location>
        <begin position="569"/>
        <end position="578"/>
    </location>
</feature>
<dbReference type="CDD" id="cd22749">
    <property type="entry name" value="Otubain_C65"/>
    <property type="match status" value="1"/>
</dbReference>
<dbReference type="Gene3D" id="1.20.1300.20">
    <property type="entry name" value="Peptidase C65 Otubain, subdomain 2"/>
    <property type="match status" value="2"/>
</dbReference>
<feature type="compositionally biased region" description="Gly residues" evidence="2">
    <location>
        <begin position="338"/>
        <end position="351"/>
    </location>
</feature>
<proteinExistence type="predicted"/>
<feature type="region of interest" description="Disordered" evidence="2">
    <location>
        <begin position="877"/>
        <end position="943"/>
    </location>
</feature>
<feature type="compositionally biased region" description="Polar residues" evidence="2">
    <location>
        <begin position="904"/>
        <end position="914"/>
    </location>
</feature>
<feature type="region of interest" description="Disordered" evidence="2">
    <location>
        <begin position="1072"/>
        <end position="1099"/>
    </location>
</feature>
<feature type="region of interest" description="Disordered" evidence="2">
    <location>
        <begin position="562"/>
        <end position="598"/>
    </location>
</feature>